<evidence type="ECO:0000313" key="10">
    <source>
        <dbReference type="EMBL" id="HIX72605.1"/>
    </source>
</evidence>
<dbReference type="PROSITE" id="PS51918">
    <property type="entry name" value="RADICAL_SAM"/>
    <property type="match status" value="1"/>
</dbReference>
<evidence type="ECO:0000256" key="3">
    <source>
        <dbReference type="ARBA" id="ARBA00022723"/>
    </source>
</evidence>
<sequence>MNATYPLVEKFISINGEGPKAGMMAAFLRMKGCNLRCNYCDTSWANVPDCPAESLTTNELLAWLKDTGTVNVTLTGGEPLLTPHIDALIETLGEAGYEVEIETNGSVDLSPFCGLSHRPAFTMDYKCPDSGMEAHMLLSNFALLREGDSVKFVVSSTGDLDRAMEITKQYQLTGRCRVYLSAVFGRIEPRALTEYMIAHRWNDVRLQLQMHKFIWPPEQRGV</sequence>
<comment type="catalytic activity">
    <reaction evidence="8">
        <text>6-carboxy-5,6,7,8-tetrahydropterin + H(+) = 7-carboxy-7-carbaguanine + NH4(+)</text>
        <dbReference type="Rhea" id="RHEA:27974"/>
        <dbReference type="ChEBI" id="CHEBI:15378"/>
        <dbReference type="ChEBI" id="CHEBI:28938"/>
        <dbReference type="ChEBI" id="CHEBI:61032"/>
        <dbReference type="ChEBI" id="CHEBI:61036"/>
        <dbReference type="EC" id="4.3.99.3"/>
    </reaction>
</comment>
<reference evidence="10" key="2">
    <citation type="submission" date="2021-04" db="EMBL/GenBank/DDBJ databases">
        <authorList>
            <person name="Gilroy R."/>
        </authorList>
    </citation>
    <scope>NUCLEOTIDE SEQUENCE</scope>
    <source>
        <strain evidence="10">ChiSxjej3B15-1167</strain>
    </source>
</reference>
<feature type="binding site" evidence="8">
    <location>
        <position position="75"/>
    </location>
    <ligand>
        <name>substrate</name>
    </ligand>
</feature>
<evidence type="ECO:0000256" key="2">
    <source>
        <dbReference type="ARBA" id="ARBA00022691"/>
    </source>
</evidence>
<evidence type="ECO:0000256" key="7">
    <source>
        <dbReference type="ARBA" id="ARBA00023239"/>
    </source>
</evidence>
<dbReference type="SFLD" id="SFLDS00029">
    <property type="entry name" value="Radical_SAM"/>
    <property type="match status" value="1"/>
</dbReference>
<evidence type="ECO:0000256" key="4">
    <source>
        <dbReference type="ARBA" id="ARBA00022842"/>
    </source>
</evidence>
<evidence type="ECO:0000259" key="9">
    <source>
        <dbReference type="PROSITE" id="PS51918"/>
    </source>
</evidence>
<dbReference type="GO" id="GO:1904047">
    <property type="term" value="F:S-adenosyl-L-methionine binding"/>
    <property type="evidence" value="ECO:0007669"/>
    <property type="project" value="UniProtKB-UniRule"/>
</dbReference>
<comment type="caution">
    <text evidence="10">The sequence shown here is derived from an EMBL/GenBank/DDBJ whole genome shotgun (WGS) entry which is preliminary data.</text>
</comment>
<dbReference type="Proteomes" id="UP000886805">
    <property type="component" value="Unassembled WGS sequence"/>
</dbReference>
<comment type="cofactor">
    <cofactor evidence="8">
        <name>S-adenosyl-L-methionine</name>
        <dbReference type="ChEBI" id="CHEBI:59789"/>
    </cofactor>
    <text evidence="8">Binds 1 S-adenosyl-L-methionine per subunit.</text>
</comment>
<dbReference type="Gene3D" id="3.20.20.70">
    <property type="entry name" value="Aldolase class I"/>
    <property type="match status" value="1"/>
</dbReference>
<dbReference type="EC" id="4.3.99.3" evidence="8"/>
<keyword evidence="7 8" id="KW-0456">Lyase</keyword>
<comment type="caution">
    <text evidence="8">Lacks conserved residue(s) required for the propagation of feature annotation.</text>
</comment>
<comment type="pathway">
    <text evidence="8">Purine metabolism; 7-cyano-7-deazaguanine biosynthesis.</text>
</comment>
<dbReference type="PIRSF" id="PIRSF000370">
    <property type="entry name" value="QueE"/>
    <property type="match status" value="1"/>
</dbReference>
<keyword evidence="3 8" id="KW-0479">Metal-binding</keyword>
<dbReference type="InterPro" id="IPR013785">
    <property type="entry name" value="Aldolase_TIM"/>
</dbReference>
<feature type="binding site" evidence="8">
    <location>
        <position position="77"/>
    </location>
    <ligand>
        <name>S-adenosyl-L-methionine</name>
        <dbReference type="ChEBI" id="CHEBI:59789"/>
    </ligand>
</feature>
<comment type="cofactor">
    <cofactor evidence="8">
        <name>Mg(2+)</name>
        <dbReference type="ChEBI" id="CHEBI:18420"/>
    </cofactor>
</comment>
<dbReference type="GO" id="GO:0016840">
    <property type="term" value="F:carbon-nitrogen lyase activity"/>
    <property type="evidence" value="ECO:0007669"/>
    <property type="project" value="UniProtKB-UniRule"/>
</dbReference>
<accession>A0A9D1X6Z1</accession>
<proteinExistence type="inferred from homology"/>
<dbReference type="InterPro" id="IPR024924">
    <property type="entry name" value="7-CO-7-deazaguanine_synth-like"/>
</dbReference>
<dbReference type="InterPro" id="IPR023868">
    <property type="entry name" value="7-CO-7-deazaGua_synth_put_Clo"/>
</dbReference>
<dbReference type="CDD" id="cd01335">
    <property type="entry name" value="Radical_SAM"/>
    <property type="match status" value="1"/>
</dbReference>
<dbReference type="AlphaFoldDB" id="A0A9D1X6Z1"/>
<feature type="binding site" evidence="8">
    <location>
        <position position="37"/>
    </location>
    <ligand>
        <name>[4Fe-4S] cluster</name>
        <dbReference type="ChEBI" id="CHEBI:49883"/>
        <note>4Fe-4S-S-AdoMet</note>
    </ligand>
</feature>
<gene>
    <name evidence="8 10" type="primary">queE</name>
    <name evidence="10" type="ORF">H9849_06245</name>
</gene>
<feature type="binding site" evidence="8">
    <location>
        <begin position="14"/>
        <end position="16"/>
    </location>
    <ligand>
        <name>substrate</name>
    </ligand>
</feature>
<organism evidence="10 11">
    <name type="scientific">Candidatus Anaerobutyricum stercoripullorum</name>
    <dbReference type="NCBI Taxonomy" id="2838456"/>
    <lineage>
        <taxon>Bacteria</taxon>
        <taxon>Bacillati</taxon>
        <taxon>Bacillota</taxon>
        <taxon>Clostridia</taxon>
        <taxon>Lachnospirales</taxon>
        <taxon>Lachnospiraceae</taxon>
        <taxon>Anaerobutyricum</taxon>
    </lineage>
</organism>
<dbReference type="GO" id="GO:0000287">
    <property type="term" value="F:magnesium ion binding"/>
    <property type="evidence" value="ECO:0007669"/>
    <property type="project" value="UniProtKB-UniRule"/>
</dbReference>
<evidence type="ECO:0000256" key="5">
    <source>
        <dbReference type="ARBA" id="ARBA00023004"/>
    </source>
</evidence>
<evidence type="ECO:0000256" key="1">
    <source>
        <dbReference type="ARBA" id="ARBA00022485"/>
    </source>
</evidence>
<keyword evidence="2 8" id="KW-0949">S-adenosyl-L-methionine</keyword>
<comment type="function">
    <text evidence="8">Catalyzes the complex heterocyclic radical-mediated conversion of 6-carboxy-5,6,7,8-tetrahydropterin (CPH4) to 7-carboxy-7-deazaguanine (CDG), a step common to the biosynthetic pathways of all 7-deazapurine-containing compounds.</text>
</comment>
<feature type="binding site" evidence="8">
    <location>
        <position position="29"/>
    </location>
    <ligand>
        <name>substrate</name>
    </ligand>
</feature>
<feature type="binding site" evidence="8">
    <location>
        <position position="42"/>
    </location>
    <ligand>
        <name>Mg(2+)</name>
        <dbReference type="ChEBI" id="CHEBI:18420"/>
    </ligand>
</feature>
<keyword evidence="1 8" id="KW-0004">4Fe-4S</keyword>
<comment type="similarity">
    <text evidence="8">Belongs to the radical SAM superfamily. 7-carboxy-7-deazaguanine synthase family.</text>
</comment>
<comment type="cofactor">
    <cofactor evidence="8">
        <name>[4Fe-4S] cluster</name>
        <dbReference type="ChEBI" id="CHEBI:49883"/>
    </cofactor>
    <text evidence="8">Binds 1 [4Fe-4S] cluster. The cluster is coordinated with 3 cysteines and an exchangeable S-adenosyl-L-methionine.</text>
</comment>
<dbReference type="InterPro" id="IPR007197">
    <property type="entry name" value="rSAM"/>
</dbReference>
<dbReference type="Pfam" id="PF04055">
    <property type="entry name" value="Radical_SAM"/>
    <property type="match status" value="1"/>
</dbReference>
<feature type="domain" description="Radical SAM core" evidence="9">
    <location>
        <begin position="20"/>
        <end position="217"/>
    </location>
</feature>
<evidence type="ECO:0000256" key="6">
    <source>
        <dbReference type="ARBA" id="ARBA00023014"/>
    </source>
</evidence>
<keyword evidence="8" id="KW-0671">Queuosine biosynthesis</keyword>
<dbReference type="SUPFAM" id="SSF102114">
    <property type="entry name" value="Radical SAM enzymes"/>
    <property type="match status" value="1"/>
</dbReference>
<keyword evidence="4 8" id="KW-0460">Magnesium</keyword>
<feature type="binding site" evidence="8">
    <location>
        <position position="40"/>
    </location>
    <ligand>
        <name>[4Fe-4S] cluster</name>
        <dbReference type="ChEBI" id="CHEBI:49883"/>
        <note>4Fe-4S-S-AdoMet</note>
    </ligand>
</feature>
<protein>
    <recommendedName>
        <fullName evidence="8">7-carboxy-7-deazaguanine synthase</fullName>
        <shortName evidence="8">CDG synthase</shortName>
        <ecNumber evidence="8">4.3.99.3</ecNumber>
    </recommendedName>
    <alternativeName>
        <fullName evidence="8">Queuosine biosynthesis protein QueE</fullName>
    </alternativeName>
</protein>
<dbReference type="GO" id="GO:0008616">
    <property type="term" value="P:tRNA queuosine(34) biosynthetic process"/>
    <property type="evidence" value="ECO:0007669"/>
    <property type="project" value="UniProtKB-UniRule"/>
</dbReference>
<keyword evidence="6 8" id="KW-0411">Iron-sulfur</keyword>
<keyword evidence="5 8" id="KW-0408">Iron</keyword>
<evidence type="ECO:0000313" key="11">
    <source>
        <dbReference type="Proteomes" id="UP000886805"/>
    </source>
</evidence>
<feature type="binding site" evidence="8">
    <location>
        <position position="33"/>
    </location>
    <ligand>
        <name>[4Fe-4S] cluster</name>
        <dbReference type="ChEBI" id="CHEBI:49883"/>
        <note>4Fe-4S-S-AdoMet</note>
    </ligand>
</feature>
<dbReference type="NCBIfam" id="TIGR03963">
    <property type="entry name" value="rSAM_QueE_Clost"/>
    <property type="match status" value="1"/>
</dbReference>
<dbReference type="PANTHER" id="PTHR42836">
    <property type="entry name" value="7-CARBOXY-7-DEAZAGUANINE SYNTHASE"/>
    <property type="match status" value="1"/>
</dbReference>
<dbReference type="EMBL" id="DXEQ01000182">
    <property type="protein sequence ID" value="HIX72605.1"/>
    <property type="molecule type" value="Genomic_DNA"/>
</dbReference>
<feature type="binding site" evidence="8">
    <location>
        <begin position="39"/>
        <end position="41"/>
    </location>
    <ligand>
        <name>S-adenosyl-L-methionine</name>
        <dbReference type="ChEBI" id="CHEBI:59789"/>
    </ligand>
</feature>
<name>A0A9D1X6Z1_9FIRM</name>
<dbReference type="PANTHER" id="PTHR42836:SF1">
    <property type="entry name" value="7-CARBOXY-7-DEAZAGUANINE SYNTHASE"/>
    <property type="match status" value="1"/>
</dbReference>
<dbReference type="HAMAP" id="MF_00917">
    <property type="entry name" value="QueE"/>
    <property type="match status" value="1"/>
</dbReference>
<reference evidence="10" key="1">
    <citation type="journal article" date="2021" name="PeerJ">
        <title>Extensive microbial diversity within the chicken gut microbiome revealed by metagenomics and culture.</title>
        <authorList>
            <person name="Gilroy R."/>
            <person name="Ravi A."/>
            <person name="Getino M."/>
            <person name="Pursley I."/>
            <person name="Horton D.L."/>
            <person name="Alikhan N.F."/>
            <person name="Baker D."/>
            <person name="Gharbi K."/>
            <person name="Hall N."/>
            <person name="Watson M."/>
            <person name="Adriaenssens E.M."/>
            <person name="Foster-Nyarko E."/>
            <person name="Jarju S."/>
            <person name="Secka A."/>
            <person name="Antonio M."/>
            <person name="Oren A."/>
            <person name="Chaudhuri R.R."/>
            <person name="La Ragione R."/>
            <person name="Hildebrand F."/>
            <person name="Pallen M.J."/>
        </authorList>
    </citation>
    <scope>NUCLEOTIDE SEQUENCE</scope>
    <source>
        <strain evidence="10">ChiSxjej3B15-1167</strain>
    </source>
</reference>
<dbReference type="InterPro" id="IPR058240">
    <property type="entry name" value="rSAM_sf"/>
</dbReference>
<comment type="subunit">
    <text evidence="8">Homodimer.</text>
</comment>
<dbReference type="GO" id="GO:0051539">
    <property type="term" value="F:4 iron, 4 sulfur cluster binding"/>
    <property type="evidence" value="ECO:0007669"/>
    <property type="project" value="UniProtKB-UniRule"/>
</dbReference>
<evidence type="ECO:0000256" key="8">
    <source>
        <dbReference type="HAMAP-Rule" id="MF_00917"/>
    </source>
</evidence>